<dbReference type="Proteomes" id="UP001362999">
    <property type="component" value="Unassembled WGS sequence"/>
</dbReference>
<keyword evidence="2" id="KW-1185">Reference proteome</keyword>
<comment type="caution">
    <text evidence="1">The sequence shown here is derived from an EMBL/GenBank/DDBJ whole genome shotgun (WGS) entry which is preliminary data.</text>
</comment>
<evidence type="ECO:0000313" key="1">
    <source>
        <dbReference type="EMBL" id="KAK6974826.1"/>
    </source>
</evidence>
<organism evidence="1 2">
    <name type="scientific">Favolaschia claudopus</name>
    <dbReference type="NCBI Taxonomy" id="2862362"/>
    <lineage>
        <taxon>Eukaryota</taxon>
        <taxon>Fungi</taxon>
        <taxon>Dikarya</taxon>
        <taxon>Basidiomycota</taxon>
        <taxon>Agaricomycotina</taxon>
        <taxon>Agaricomycetes</taxon>
        <taxon>Agaricomycetidae</taxon>
        <taxon>Agaricales</taxon>
        <taxon>Marasmiineae</taxon>
        <taxon>Mycenaceae</taxon>
        <taxon>Favolaschia</taxon>
    </lineage>
</organism>
<evidence type="ECO:0000313" key="2">
    <source>
        <dbReference type="Proteomes" id="UP001362999"/>
    </source>
</evidence>
<accession>A0AAV9Z9J6</accession>
<proteinExistence type="predicted"/>
<dbReference type="AlphaFoldDB" id="A0AAV9Z9J6"/>
<gene>
    <name evidence="1" type="ORF">R3P38DRAFT_2811338</name>
</gene>
<sequence length="494" mass="55295">MRFHVERSHLTKRLAVPAYNGSLSHMVQAQALLANFDPATSRALHLPIFYQYLSTSSLSNHSHGSDCPCKRAHFAITSLGLTQFGGIPQQAALDIWPRFWFWFQRYAVVVDGMEHQGIHEKARIMLAHFLHDVYDESRHCFEHAVSQVAGVRFFLARAWRLALQDYVLDNSTLLALTSVSKFLRFAHGVRDAPSPRNSEELQEFIEGAGGLTSFASLVVQHFDVFSRGEQDDVRFFDSAVTLVLHLADSGARGVEFRAALLSQGILKPLINALSAFQRIPLPPSDSLLPSSILLLYHFLGTHPIDLWIKQALSAGMLNVLLRLSVRNDLCLEVDLFNAIIDLLAASTIYVSLLPPLRKSVTAVAEGADHPLFDHSVIEAKWLELLNILNNRLLSIYIPRITCQCSAKARRACDNLQSAKLAIGGTDTKMSVCPCKRFVSTRLVLWDHDKRHTLEQFYPSIPTRGATNFCGFNVDLRKSTTACRIVFFSITQDAE</sequence>
<dbReference type="EMBL" id="JAWWNJ010000178">
    <property type="protein sequence ID" value="KAK6974826.1"/>
    <property type="molecule type" value="Genomic_DNA"/>
</dbReference>
<reference evidence="1 2" key="1">
    <citation type="journal article" date="2024" name="J Genomics">
        <title>Draft genome sequencing and assembly of Favolaschia claudopus CIRM-BRFM 2984 isolated from oak limbs.</title>
        <authorList>
            <person name="Navarro D."/>
            <person name="Drula E."/>
            <person name="Chaduli D."/>
            <person name="Cazenave R."/>
            <person name="Ahrendt S."/>
            <person name="Wang J."/>
            <person name="Lipzen A."/>
            <person name="Daum C."/>
            <person name="Barry K."/>
            <person name="Grigoriev I.V."/>
            <person name="Favel A."/>
            <person name="Rosso M.N."/>
            <person name="Martin F."/>
        </authorList>
    </citation>
    <scope>NUCLEOTIDE SEQUENCE [LARGE SCALE GENOMIC DNA]</scope>
    <source>
        <strain evidence="1 2">CIRM-BRFM 2984</strain>
    </source>
</reference>
<name>A0AAV9Z9J6_9AGAR</name>
<protein>
    <submittedName>
        <fullName evidence="1">Uncharacterized protein</fullName>
    </submittedName>
</protein>